<dbReference type="KEGG" id="rqi:C1M55_25420"/>
<dbReference type="EMBL" id="JARDXE010000043">
    <property type="protein sequence ID" value="MDE8650019.1"/>
    <property type="molecule type" value="Genomic_DNA"/>
</dbReference>
<keyword evidence="4" id="KW-0786">Thiamine pyrophosphate</keyword>
<reference evidence="6" key="1">
    <citation type="submission" date="2023-02" db="EMBL/GenBank/DDBJ databases">
        <title>A novel hydrolase synthesized by Rhodococcus erythropolis HQ is responsible for the detoxification of Zearalenone.</title>
        <authorList>
            <person name="Hu J."/>
            <person name="Xu J."/>
        </authorList>
    </citation>
    <scope>NUCLEOTIDE SEQUENCE</scope>
    <source>
        <strain evidence="6">HQ</strain>
    </source>
</reference>
<dbReference type="Pfam" id="PF02780">
    <property type="entry name" value="Transketolase_C"/>
    <property type="match status" value="1"/>
</dbReference>
<evidence type="ECO:0000313" key="7">
    <source>
        <dbReference type="Proteomes" id="UP001217325"/>
    </source>
</evidence>
<dbReference type="AlphaFoldDB" id="A0AAW6LU08"/>
<evidence type="ECO:0000256" key="1">
    <source>
        <dbReference type="ARBA" id="ARBA00001964"/>
    </source>
</evidence>
<evidence type="ECO:0000313" key="6">
    <source>
        <dbReference type="EMBL" id="MDE8650019.1"/>
    </source>
</evidence>
<dbReference type="Gene3D" id="3.40.50.970">
    <property type="match status" value="1"/>
</dbReference>
<evidence type="ECO:0000256" key="3">
    <source>
        <dbReference type="ARBA" id="ARBA00023002"/>
    </source>
</evidence>
<dbReference type="InterPro" id="IPR033248">
    <property type="entry name" value="Transketolase_C"/>
</dbReference>
<dbReference type="Proteomes" id="UP001217325">
    <property type="component" value="Unassembled WGS sequence"/>
</dbReference>
<dbReference type="PANTHER" id="PTHR43257:SF2">
    <property type="entry name" value="PYRUVATE DEHYDROGENASE E1 COMPONENT SUBUNIT BETA"/>
    <property type="match status" value="1"/>
</dbReference>
<dbReference type="GO" id="GO:0000287">
    <property type="term" value="F:magnesium ion binding"/>
    <property type="evidence" value="ECO:0007669"/>
    <property type="project" value="UniProtKB-ARBA"/>
</dbReference>
<protein>
    <recommendedName>
        <fullName evidence="2">3-methyl-2-oxobutanoate dehydrogenase (2-methylpropanoyl-transferring)</fullName>
        <ecNumber evidence="2">1.2.4.4</ecNumber>
    </recommendedName>
</protein>
<dbReference type="FunFam" id="3.40.50.920:FF:000001">
    <property type="entry name" value="Pyruvate dehydrogenase E1 beta subunit"/>
    <property type="match status" value="1"/>
</dbReference>
<organism evidence="6 7">
    <name type="scientific">Rhodococcus qingshengii</name>
    <dbReference type="NCBI Taxonomy" id="334542"/>
    <lineage>
        <taxon>Bacteria</taxon>
        <taxon>Bacillati</taxon>
        <taxon>Actinomycetota</taxon>
        <taxon>Actinomycetes</taxon>
        <taxon>Mycobacteriales</taxon>
        <taxon>Nocardiaceae</taxon>
        <taxon>Rhodococcus</taxon>
        <taxon>Rhodococcus erythropolis group</taxon>
    </lineage>
</organism>
<dbReference type="EC" id="1.2.4.4" evidence="2"/>
<dbReference type="GO" id="GO:0003863">
    <property type="term" value="F:branched-chain 2-oxo acid dehydrogenase activity"/>
    <property type="evidence" value="ECO:0007669"/>
    <property type="project" value="UniProtKB-EC"/>
</dbReference>
<evidence type="ECO:0000256" key="2">
    <source>
        <dbReference type="ARBA" id="ARBA00012277"/>
    </source>
</evidence>
<evidence type="ECO:0000256" key="4">
    <source>
        <dbReference type="ARBA" id="ARBA00023052"/>
    </source>
</evidence>
<dbReference type="RefSeq" id="WP_007735418.1">
    <property type="nucleotide sequence ID" value="NZ_CP025959.1"/>
</dbReference>
<dbReference type="SMART" id="SM00861">
    <property type="entry name" value="Transket_pyr"/>
    <property type="match status" value="1"/>
</dbReference>
<dbReference type="Pfam" id="PF02779">
    <property type="entry name" value="Transket_pyr"/>
    <property type="match status" value="1"/>
</dbReference>
<dbReference type="InterPro" id="IPR009014">
    <property type="entry name" value="Transketo_C/PFOR_II"/>
</dbReference>
<dbReference type="InterPro" id="IPR005475">
    <property type="entry name" value="Transketolase-like_Pyr-bd"/>
</dbReference>
<comment type="cofactor">
    <cofactor evidence="1">
        <name>thiamine diphosphate</name>
        <dbReference type="ChEBI" id="CHEBI:58937"/>
    </cofactor>
</comment>
<dbReference type="InterPro" id="IPR029061">
    <property type="entry name" value="THDP-binding"/>
</dbReference>
<sequence length="340" mass="36550">MTITDDTSVNRTAPETTVQSYEAAQGAAIAEEMRRDPSVFLMGQDIASGGFFGGTRGLVEEFGLDRIRNTGITEAFMVGAAAGAAMTGMRPIVQLGFADFSLIAGDEIFQKLGKWRHMHGGQFELPAVIIMPIGPSGGAGPEHSGSMEMLPMHFPGLKAVVPSNPANAKALLKAAIRDPNPVLYYPSKQLNFKRGEVFTDPEYVMPLGKASIPRRGDTVTVISYGCMVPRSLEAALVLAAEGIELEVVDLQTLVPLDHDTIIASVMRTGRAMIVHEAPRTAGPGAEIAALIQERCFYWLHAPIARLGSVDAPIPASRFLEDHCFPSVSDIIETARHLVRD</sequence>
<dbReference type="PANTHER" id="PTHR43257">
    <property type="entry name" value="PYRUVATE DEHYDROGENASE E1 COMPONENT BETA SUBUNIT"/>
    <property type="match status" value="1"/>
</dbReference>
<name>A0AAW6LU08_RHOSG</name>
<dbReference type="SUPFAM" id="SSF52518">
    <property type="entry name" value="Thiamin diphosphate-binding fold (THDP-binding)"/>
    <property type="match status" value="1"/>
</dbReference>
<feature type="domain" description="Transketolase-like pyrimidine-binding" evidence="5">
    <location>
        <begin position="19"/>
        <end position="192"/>
    </location>
</feature>
<dbReference type="Gene3D" id="3.40.50.920">
    <property type="match status" value="1"/>
</dbReference>
<dbReference type="SUPFAM" id="SSF52922">
    <property type="entry name" value="TK C-terminal domain-like"/>
    <property type="match status" value="1"/>
</dbReference>
<evidence type="ECO:0000259" key="5">
    <source>
        <dbReference type="SMART" id="SM00861"/>
    </source>
</evidence>
<gene>
    <name evidence="6" type="ORF">PXH69_34210</name>
</gene>
<proteinExistence type="predicted"/>
<comment type="caution">
    <text evidence="6">The sequence shown here is derived from an EMBL/GenBank/DDBJ whole genome shotgun (WGS) entry which is preliminary data.</text>
</comment>
<accession>A0AAW6LU08</accession>
<keyword evidence="3" id="KW-0560">Oxidoreductase</keyword>